<dbReference type="Pfam" id="PF00586">
    <property type="entry name" value="AIRS"/>
    <property type="match status" value="1"/>
</dbReference>
<dbReference type="InterPro" id="IPR036921">
    <property type="entry name" value="PurM-like_N_sf"/>
</dbReference>
<dbReference type="PANTHER" id="PTHR30270:SF0">
    <property type="entry name" value="THIAMINE-MONOPHOSPHATE KINASE"/>
    <property type="match status" value="1"/>
</dbReference>
<accession>A0A934VLY4</accession>
<keyword evidence="2 5" id="KW-0808">Transferase</keyword>
<feature type="domain" description="PurM-like C-terminal" evidence="4">
    <location>
        <begin position="191"/>
        <end position="288"/>
    </location>
</feature>
<name>A0A934VLY4_9BACT</name>
<feature type="binding site" evidence="2">
    <location>
        <position position="206"/>
    </location>
    <ligand>
        <name>Mg(2+)</name>
        <dbReference type="ChEBI" id="CHEBI:18420"/>
        <label>3</label>
    </ligand>
</feature>
<dbReference type="EMBL" id="JAENIO010000012">
    <property type="protein sequence ID" value="MBK1833702.1"/>
    <property type="molecule type" value="Genomic_DNA"/>
</dbReference>
<feature type="binding site" evidence="2">
    <location>
        <position position="294"/>
    </location>
    <ligand>
        <name>substrate</name>
    </ligand>
</feature>
<comment type="similarity">
    <text evidence="2">Belongs to the thiamine-monophosphate kinase family.</text>
</comment>
<feature type="binding site" evidence="2">
    <location>
        <position position="56"/>
    </location>
    <ligand>
        <name>Mg(2+)</name>
        <dbReference type="ChEBI" id="CHEBI:18420"/>
        <label>2</label>
    </ligand>
</feature>
<dbReference type="SUPFAM" id="SSF56042">
    <property type="entry name" value="PurM C-terminal domain-like"/>
    <property type="match status" value="1"/>
</dbReference>
<keyword evidence="2" id="KW-0479">Metal-binding</keyword>
<feature type="binding site" evidence="2">
    <location>
        <position position="209"/>
    </location>
    <ligand>
        <name>Mg(2+)</name>
        <dbReference type="ChEBI" id="CHEBI:18420"/>
        <label>5</label>
    </ligand>
</feature>
<dbReference type="EC" id="2.7.4.16" evidence="2"/>
<protein>
    <recommendedName>
        <fullName evidence="2">Thiamine-monophosphate kinase</fullName>
        <shortName evidence="2">TMP kinase</shortName>
        <shortName evidence="2">Thiamine-phosphate kinase</shortName>
        <ecNumber evidence="2">2.7.4.16</ecNumber>
    </recommendedName>
</protein>
<keyword evidence="1 2" id="KW-0784">Thiamine biosynthesis</keyword>
<dbReference type="GO" id="GO:0005524">
    <property type="term" value="F:ATP binding"/>
    <property type="evidence" value="ECO:0007669"/>
    <property type="project" value="UniProtKB-UniRule"/>
</dbReference>
<feature type="binding site" evidence="2">
    <location>
        <position position="160"/>
    </location>
    <ligand>
        <name>ATP</name>
        <dbReference type="ChEBI" id="CHEBI:30616"/>
    </ligand>
</feature>
<dbReference type="PIRSF" id="PIRSF005303">
    <property type="entry name" value="Thiam_monoph_kin"/>
    <property type="match status" value="1"/>
</dbReference>
<keyword evidence="2" id="KW-0547">Nucleotide-binding</keyword>
<dbReference type="NCBIfam" id="TIGR01379">
    <property type="entry name" value="thiL"/>
    <property type="match status" value="1"/>
</dbReference>
<reference evidence="5" key="1">
    <citation type="submission" date="2021-01" db="EMBL/GenBank/DDBJ databases">
        <title>Modified the classification status of verrucomicrobia.</title>
        <authorList>
            <person name="Feng X."/>
        </authorList>
    </citation>
    <scope>NUCLEOTIDE SEQUENCE</scope>
    <source>
        <strain evidence="5">KCTC 12986</strain>
    </source>
</reference>
<comment type="caution">
    <text evidence="5">The sequence shown here is derived from an EMBL/GenBank/DDBJ whole genome shotgun (WGS) entry which is preliminary data.</text>
</comment>
<feature type="binding site" evidence="2">
    <location>
        <position position="84"/>
    </location>
    <ligand>
        <name>Mg(2+)</name>
        <dbReference type="ChEBI" id="CHEBI:18420"/>
        <label>3</label>
    </ligand>
</feature>
<dbReference type="InterPro" id="IPR036676">
    <property type="entry name" value="PurM-like_C_sf"/>
</dbReference>
<evidence type="ECO:0000313" key="5">
    <source>
        <dbReference type="EMBL" id="MBK1833702.1"/>
    </source>
</evidence>
<dbReference type="InterPro" id="IPR006283">
    <property type="entry name" value="ThiL-like"/>
</dbReference>
<comment type="catalytic activity">
    <reaction evidence="2">
        <text>thiamine phosphate + ATP = thiamine diphosphate + ADP</text>
        <dbReference type="Rhea" id="RHEA:15913"/>
        <dbReference type="ChEBI" id="CHEBI:30616"/>
        <dbReference type="ChEBI" id="CHEBI:37575"/>
        <dbReference type="ChEBI" id="CHEBI:58937"/>
        <dbReference type="ChEBI" id="CHEBI:456216"/>
        <dbReference type="EC" id="2.7.4.16"/>
    </reaction>
</comment>
<evidence type="ECO:0000256" key="2">
    <source>
        <dbReference type="HAMAP-Rule" id="MF_02128"/>
    </source>
</evidence>
<dbReference type="GO" id="GO:0009030">
    <property type="term" value="F:thiamine-phosphate kinase activity"/>
    <property type="evidence" value="ECO:0007669"/>
    <property type="project" value="UniProtKB-UniRule"/>
</dbReference>
<proteinExistence type="inferred from homology"/>
<dbReference type="PANTHER" id="PTHR30270">
    <property type="entry name" value="THIAMINE-MONOPHOSPHATE KINASE"/>
    <property type="match status" value="1"/>
</dbReference>
<feature type="binding site" evidence="2">
    <location>
        <position position="56"/>
    </location>
    <ligand>
        <name>Mg(2+)</name>
        <dbReference type="ChEBI" id="CHEBI:18420"/>
        <label>1</label>
    </ligand>
</feature>
<dbReference type="AlphaFoldDB" id="A0A934VLY4"/>
<dbReference type="RefSeq" id="WP_200391137.1">
    <property type="nucleotide sequence ID" value="NZ_JAENIO010000012.1"/>
</dbReference>
<gene>
    <name evidence="2 5" type="primary">thiL</name>
    <name evidence="5" type="ORF">JIN78_06470</name>
</gene>
<keyword evidence="2" id="KW-0067">ATP-binding</keyword>
<dbReference type="CDD" id="cd02194">
    <property type="entry name" value="ThiL"/>
    <property type="match status" value="1"/>
</dbReference>
<dbReference type="SUPFAM" id="SSF55326">
    <property type="entry name" value="PurM N-terminal domain-like"/>
    <property type="match status" value="1"/>
</dbReference>
<dbReference type="Gene3D" id="3.30.1330.10">
    <property type="entry name" value="PurM-like, N-terminal domain"/>
    <property type="match status" value="1"/>
</dbReference>
<feature type="binding site" evidence="2">
    <location>
        <position position="249"/>
    </location>
    <ligand>
        <name>substrate</name>
    </ligand>
</feature>
<feature type="binding site" evidence="2">
    <location>
        <position position="55"/>
    </location>
    <ligand>
        <name>Mg(2+)</name>
        <dbReference type="ChEBI" id="CHEBI:18420"/>
        <label>1</label>
    </ligand>
</feature>
<dbReference type="GO" id="GO:0000287">
    <property type="term" value="F:magnesium ion binding"/>
    <property type="evidence" value="ECO:0007669"/>
    <property type="project" value="UniProtKB-UniRule"/>
</dbReference>
<feature type="binding site" evidence="2">
    <location>
        <position position="63"/>
    </location>
    <ligand>
        <name>substrate</name>
    </ligand>
</feature>
<feature type="binding site" evidence="2">
    <location>
        <position position="84"/>
    </location>
    <ligand>
        <name>Mg(2+)</name>
        <dbReference type="ChEBI" id="CHEBI:18420"/>
        <label>2</label>
    </ligand>
</feature>
<dbReference type="InterPro" id="IPR016188">
    <property type="entry name" value="PurM-like_N"/>
</dbReference>
<keyword evidence="2 5" id="KW-0418">Kinase</keyword>
<keyword evidence="2" id="KW-0460">Magnesium</keyword>
<sequence>MSDSSDSTKMHHLGEEEIVRRLVAGLSQGERVLVGPGDDCAVIDAGGEDLLLLKTDAVVAGVHFLSETDPARVGWKAAARVVSDFAAMGGRAEELLVTVAVPEDCAMAWLEGLYRGLTCCAQEYGASIVGGETVGLPAGAAAMISVAGTGRVERGRVVTRAGGQVGDGIWVTGRLGGSFASERHLDFLPRVAEGQWLAAHATAMMDLSDGIRRDLPRLADASGWGFELWREMLPRQAGCSVEQALSEGEDMELIFTAAEGAWEDEFRRTFPSLELTRIGTLTPGERSDLGSGGWQHFTTQSA</sequence>
<feature type="binding site" evidence="2">
    <location>
        <position position="208"/>
    </location>
    <ligand>
        <name>ATP</name>
        <dbReference type="ChEBI" id="CHEBI:30616"/>
    </ligand>
</feature>
<evidence type="ECO:0000259" key="4">
    <source>
        <dbReference type="Pfam" id="PF02769"/>
    </source>
</evidence>
<comment type="miscellaneous">
    <text evidence="2">Reaction mechanism of ThiL seems to utilize a direct, inline transfer of the gamma-phosphate of ATP to TMP rather than a phosphorylated enzyme intermediate.</text>
</comment>
<dbReference type="GO" id="GO:0009228">
    <property type="term" value="P:thiamine biosynthetic process"/>
    <property type="evidence" value="ECO:0007669"/>
    <property type="project" value="UniProtKB-KW"/>
</dbReference>
<evidence type="ECO:0000259" key="3">
    <source>
        <dbReference type="Pfam" id="PF00586"/>
    </source>
</evidence>
<feature type="binding site" evidence="2">
    <location>
        <position position="39"/>
    </location>
    <ligand>
        <name>Mg(2+)</name>
        <dbReference type="ChEBI" id="CHEBI:18420"/>
        <label>4</label>
    </ligand>
</feature>
<dbReference type="GO" id="GO:0009229">
    <property type="term" value="P:thiamine diphosphate biosynthetic process"/>
    <property type="evidence" value="ECO:0007669"/>
    <property type="project" value="UniProtKB-UniRule"/>
</dbReference>
<feature type="domain" description="PurM-like N-terminal" evidence="3">
    <location>
        <begin position="37"/>
        <end position="152"/>
    </location>
</feature>
<organism evidence="5 6">
    <name type="scientific">Roseibacillus ishigakijimensis</name>
    <dbReference type="NCBI Taxonomy" id="454146"/>
    <lineage>
        <taxon>Bacteria</taxon>
        <taxon>Pseudomonadati</taxon>
        <taxon>Verrucomicrobiota</taxon>
        <taxon>Verrucomicrobiia</taxon>
        <taxon>Verrucomicrobiales</taxon>
        <taxon>Verrucomicrobiaceae</taxon>
        <taxon>Roseibacillus</taxon>
    </lineage>
</organism>
<feature type="binding site" evidence="2">
    <location>
        <position position="84"/>
    </location>
    <ligand>
        <name>Mg(2+)</name>
        <dbReference type="ChEBI" id="CHEBI:18420"/>
        <label>4</label>
    </ligand>
</feature>
<dbReference type="Pfam" id="PF02769">
    <property type="entry name" value="AIRS_C"/>
    <property type="match status" value="1"/>
</dbReference>
<keyword evidence="6" id="KW-1185">Reference proteome</keyword>
<feature type="binding site" evidence="2">
    <location>
        <position position="39"/>
    </location>
    <ligand>
        <name>Mg(2+)</name>
        <dbReference type="ChEBI" id="CHEBI:18420"/>
        <label>3</label>
    </ligand>
</feature>
<evidence type="ECO:0000313" key="6">
    <source>
        <dbReference type="Proteomes" id="UP000604083"/>
    </source>
</evidence>
<dbReference type="InterPro" id="IPR010918">
    <property type="entry name" value="PurM-like_C_dom"/>
</dbReference>
<comment type="caution">
    <text evidence="2">Lacks conserved residue(s) required for the propagation of feature annotation.</text>
</comment>
<dbReference type="Gene3D" id="3.90.650.10">
    <property type="entry name" value="PurM-like C-terminal domain"/>
    <property type="match status" value="1"/>
</dbReference>
<feature type="binding site" evidence="2">
    <location>
        <position position="114"/>
    </location>
    <ligand>
        <name>ATP</name>
        <dbReference type="ChEBI" id="CHEBI:30616"/>
    </ligand>
</feature>
<comment type="pathway">
    <text evidence="2">Cofactor biosynthesis; thiamine diphosphate biosynthesis; thiamine diphosphate from thiamine phosphate: step 1/1.</text>
</comment>
<evidence type="ECO:0000256" key="1">
    <source>
        <dbReference type="ARBA" id="ARBA00022977"/>
    </source>
</evidence>
<dbReference type="Proteomes" id="UP000604083">
    <property type="component" value="Unassembled WGS sequence"/>
</dbReference>
<comment type="function">
    <text evidence="2">Catalyzes the ATP-dependent phosphorylation of thiamine-monophosphate (TMP) to form thiamine-pyrophosphate (TPP), the active form of vitamin B1.</text>
</comment>
<dbReference type="HAMAP" id="MF_02128">
    <property type="entry name" value="TMP_kinase"/>
    <property type="match status" value="1"/>
</dbReference>